<evidence type="ECO:0000256" key="2">
    <source>
        <dbReference type="SAM" id="MobiDB-lite"/>
    </source>
</evidence>
<reference evidence="5" key="1">
    <citation type="submission" date="2022-07" db="EMBL/GenBank/DDBJ databases">
        <title>Phylogenomic reconstructions and comparative analyses of Kickxellomycotina fungi.</title>
        <authorList>
            <person name="Reynolds N.K."/>
            <person name="Stajich J.E."/>
            <person name="Barry K."/>
            <person name="Grigoriev I.V."/>
            <person name="Crous P."/>
            <person name="Smith M.E."/>
        </authorList>
    </citation>
    <scope>NUCLEOTIDE SEQUENCE</scope>
    <source>
        <strain evidence="5">NBRC 105413</strain>
    </source>
</reference>
<dbReference type="CDD" id="cd22191">
    <property type="entry name" value="DPBB_RlpA_EXP_N-like"/>
    <property type="match status" value="1"/>
</dbReference>
<dbReference type="PANTHER" id="PTHR31836:SF21">
    <property type="entry name" value="EXPANSIN-LIKE PROTEIN 7"/>
    <property type="match status" value="1"/>
</dbReference>
<evidence type="ECO:0000259" key="4">
    <source>
        <dbReference type="Pfam" id="PF03330"/>
    </source>
</evidence>
<evidence type="ECO:0000256" key="1">
    <source>
        <dbReference type="ARBA" id="ARBA00022729"/>
    </source>
</evidence>
<proteinExistence type="predicted"/>
<feature type="signal peptide" evidence="3">
    <location>
        <begin position="1"/>
        <end position="22"/>
    </location>
</feature>
<dbReference type="InterPro" id="IPR051477">
    <property type="entry name" value="Expansin_CellWall"/>
</dbReference>
<organism evidence="5 6">
    <name type="scientific">Coemansia asiatica</name>
    <dbReference type="NCBI Taxonomy" id="1052880"/>
    <lineage>
        <taxon>Eukaryota</taxon>
        <taxon>Fungi</taxon>
        <taxon>Fungi incertae sedis</taxon>
        <taxon>Zoopagomycota</taxon>
        <taxon>Kickxellomycotina</taxon>
        <taxon>Kickxellomycetes</taxon>
        <taxon>Kickxellales</taxon>
        <taxon>Kickxellaceae</taxon>
        <taxon>Coemansia</taxon>
    </lineage>
</organism>
<name>A0A9W7XG62_9FUNG</name>
<dbReference type="InterPro" id="IPR036908">
    <property type="entry name" value="RlpA-like_sf"/>
</dbReference>
<dbReference type="Pfam" id="PF03330">
    <property type="entry name" value="DPBB_1"/>
    <property type="match status" value="1"/>
</dbReference>
<dbReference type="AlphaFoldDB" id="A0A9W7XG62"/>
<evidence type="ECO:0000313" key="6">
    <source>
        <dbReference type="Proteomes" id="UP001145021"/>
    </source>
</evidence>
<feature type="chain" id="PRO_5040730757" description="RlpA-like protein double-psi beta-barrel domain-containing protein" evidence="3">
    <location>
        <begin position="23"/>
        <end position="271"/>
    </location>
</feature>
<dbReference type="PANTHER" id="PTHR31836">
    <property type="match status" value="1"/>
</dbReference>
<keyword evidence="6" id="KW-1185">Reference proteome</keyword>
<dbReference type="SUPFAM" id="SSF50685">
    <property type="entry name" value="Barwin-like endoglucanases"/>
    <property type="match status" value="1"/>
</dbReference>
<evidence type="ECO:0000313" key="5">
    <source>
        <dbReference type="EMBL" id="KAJ1643846.1"/>
    </source>
</evidence>
<dbReference type="Proteomes" id="UP001145021">
    <property type="component" value="Unassembled WGS sequence"/>
</dbReference>
<feature type="compositionally biased region" description="Polar residues" evidence="2">
    <location>
        <begin position="86"/>
        <end position="105"/>
    </location>
</feature>
<keyword evidence="1 3" id="KW-0732">Signal</keyword>
<sequence>MKFTVAAASIIGAIALAAGTYGMPDEQQTPRTIVARAAEANPNPNPKLVIVTETVTVTGSVRSAASEDTAGAGAGASSSGDQAQETSLASAQEQGTSQTSSVPSSQDEQQQQQQTTEQTDQQQQESSQETTPEEQTPAAQETSQQGSEGNSSGPANGGDGGNDGSSSGESFSGDGTYFTPGLGSCGKTNSDSDLIVAINAPQYGENANPNNAPVCNKCILAKGPKGEVKVTVTDRCPVCKHGDLDLSPSAFEKIADFEQGRVPITWSFVSC</sequence>
<dbReference type="InterPro" id="IPR009009">
    <property type="entry name" value="RlpA-like_DPBB"/>
</dbReference>
<feature type="compositionally biased region" description="Low complexity" evidence="2">
    <location>
        <begin position="106"/>
        <end position="142"/>
    </location>
</feature>
<evidence type="ECO:0000256" key="3">
    <source>
        <dbReference type="SAM" id="SignalP"/>
    </source>
</evidence>
<protein>
    <recommendedName>
        <fullName evidence="4">RlpA-like protein double-psi beta-barrel domain-containing protein</fullName>
    </recommendedName>
</protein>
<accession>A0A9W7XG62</accession>
<comment type="caution">
    <text evidence="5">The sequence shown here is derived from an EMBL/GenBank/DDBJ whole genome shotgun (WGS) entry which is preliminary data.</text>
</comment>
<feature type="domain" description="RlpA-like protein double-psi beta-barrel" evidence="4">
    <location>
        <begin position="213"/>
        <end position="265"/>
    </location>
</feature>
<dbReference type="EMBL" id="JANBOH010000214">
    <property type="protein sequence ID" value="KAJ1643846.1"/>
    <property type="molecule type" value="Genomic_DNA"/>
</dbReference>
<dbReference type="Gene3D" id="2.40.40.10">
    <property type="entry name" value="RlpA-like domain"/>
    <property type="match status" value="1"/>
</dbReference>
<feature type="compositionally biased region" description="Low complexity" evidence="2">
    <location>
        <begin position="164"/>
        <end position="175"/>
    </location>
</feature>
<feature type="compositionally biased region" description="Low complexity" evidence="2">
    <location>
        <begin position="63"/>
        <end position="85"/>
    </location>
</feature>
<gene>
    <name evidence="5" type="ORF">LPJ64_004417</name>
</gene>
<feature type="region of interest" description="Disordered" evidence="2">
    <location>
        <begin position="62"/>
        <end position="175"/>
    </location>
</feature>